<dbReference type="EMBL" id="BSOU01000002">
    <property type="protein sequence ID" value="GLR73707.1"/>
    <property type="molecule type" value="Genomic_DNA"/>
</dbReference>
<proteinExistence type="predicted"/>
<evidence type="ECO:0000313" key="2">
    <source>
        <dbReference type="Proteomes" id="UP001156660"/>
    </source>
</evidence>
<evidence type="ECO:0000313" key="1">
    <source>
        <dbReference type="EMBL" id="GLR73707.1"/>
    </source>
</evidence>
<comment type="caution">
    <text evidence="1">The sequence shown here is derived from an EMBL/GenBank/DDBJ whole genome shotgun (WGS) entry which is preliminary data.</text>
</comment>
<keyword evidence="2" id="KW-1185">Reference proteome</keyword>
<protein>
    <submittedName>
        <fullName evidence="1">Uncharacterized protein</fullName>
    </submittedName>
</protein>
<dbReference type="RefSeq" id="WP_105063781.1">
    <property type="nucleotide sequence ID" value="NZ_BSOU01000002.1"/>
</dbReference>
<gene>
    <name evidence="1" type="ORF">GCM10007855_05810</name>
</gene>
<dbReference type="Proteomes" id="UP001156660">
    <property type="component" value="Unassembled WGS sequence"/>
</dbReference>
<reference evidence="2" key="1">
    <citation type="journal article" date="2019" name="Int. J. Syst. Evol. Microbiol.">
        <title>The Global Catalogue of Microorganisms (GCM) 10K type strain sequencing project: providing services to taxonomists for standard genome sequencing and annotation.</title>
        <authorList>
            <consortium name="The Broad Institute Genomics Platform"/>
            <consortium name="The Broad Institute Genome Sequencing Center for Infectious Disease"/>
            <person name="Wu L."/>
            <person name="Ma J."/>
        </authorList>
    </citation>
    <scope>NUCLEOTIDE SEQUENCE [LARGE SCALE GENOMIC DNA]</scope>
    <source>
        <strain evidence="2">NBRC 105001</strain>
    </source>
</reference>
<sequence>MFKVFALLFIALGIYIGMNYGDEVQNVMDSDAFEKVQDTFVDGKDLVLEKIEDATQ</sequence>
<name>A0ABQ6AE84_9GAMM</name>
<accession>A0ABQ6AE84</accession>
<organism evidence="1 2">
    <name type="scientific">Aliivibrio sifiae</name>
    <dbReference type="NCBI Taxonomy" id="566293"/>
    <lineage>
        <taxon>Bacteria</taxon>
        <taxon>Pseudomonadati</taxon>
        <taxon>Pseudomonadota</taxon>
        <taxon>Gammaproteobacteria</taxon>
        <taxon>Vibrionales</taxon>
        <taxon>Vibrionaceae</taxon>
        <taxon>Aliivibrio</taxon>
    </lineage>
</organism>